<dbReference type="OMA" id="KGCVTCR"/>
<keyword evidence="3" id="KW-0804">Transcription</keyword>
<dbReference type="InterPro" id="IPR021858">
    <property type="entry name" value="Fun_TF"/>
</dbReference>
<dbReference type="AlphaFoldDB" id="A0A5N6D7K9"/>
<dbReference type="InterPro" id="IPR036864">
    <property type="entry name" value="Zn2-C6_fun-type_DNA-bd_sf"/>
</dbReference>
<dbReference type="Proteomes" id="UP000326532">
    <property type="component" value="Unassembled WGS sequence"/>
</dbReference>
<dbReference type="PROSITE" id="PS00463">
    <property type="entry name" value="ZN2_CY6_FUNGAL_1"/>
    <property type="match status" value="1"/>
</dbReference>
<dbReference type="GO" id="GO:0008270">
    <property type="term" value="F:zinc ion binding"/>
    <property type="evidence" value="ECO:0007669"/>
    <property type="project" value="InterPro"/>
</dbReference>
<dbReference type="SMART" id="SM00066">
    <property type="entry name" value="GAL4"/>
    <property type="match status" value="1"/>
</dbReference>
<evidence type="ECO:0000259" key="5">
    <source>
        <dbReference type="PROSITE" id="PS50048"/>
    </source>
</evidence>
<keyword evidence="2" id="KW-0238">DNA-binding</keyword>
<evidence type="ECO:0000256" key="4">
    <source>
        <dbReference type="ARBA" id="ARBA00023242"/>
    </source>
</evidence>
<evidence type="ECO:0000313" key="7">
    <source>
        <dbReference type="Proteomes" id="UP000326532"/>
    </source>
</evidence>
<dbReference type="EMBL" id="ML735024">
    <property type="protein sequence ID" value="KAB8201242.1"/>
    <property type="molecule type" value="Genomic_DNA"/>
</dbReference>
<evidence type="ECO:0000256" key="3">
    <source>
        <dbReference type="ARBA" id="ARBA00023163"/>
    </source>
</evidence>
<protein>
    <recommendedName>
        <fullName evidence="5">Zn(2)-C6 fungal-type domain-containing protein</fullName>
    </recommendedName>
</protein>
<sequence length="487" mass="54645">MVGIPGRSKGCKTCRRRKIGCDLQEPQCGQCKKSGRHCEGFDKDIAFIHRTPQGLLRKGQEQCQGPAPWETLCGANSTLTKQMPPQINNAAIYVDGMLHTFLVAFLPSSPILPSPILPLSHHSNITVPAPPWMRIAIALPRRGPLLSTALQALCMTKIARAHGDQALLMQGMAAHTQALRALQNAINDKNTALTDETLAAIRVLGTYELHEGTMGSVVGWTSHEEGVDQLVQLRGFNSSQYESELGQALFGEVRRSAMIRGLQFFKGSFFSEKRWCIEPWGAKPKDYVQQLYDIGLLLPPILEELHTIQGLPNDPRRAQIWQRCQHLEDRFSAWHARLLTLFPTLPYWEEPAELMDRSSDIRPGPFETSFDFLNIHVADGLGFFWALRILLHTVLRRLSDAPEQSDAIIGACACNIARSVPYFTQPKCGFLGVQWLIFPLKTAFSAFRQMGWETEWEWSRGVMVAMKNRGVSYGGDIVDAQWGERVR</sequence>
<dbReference type="GO" id="GO:0000981">
    <property type="term" value="F:DNA-binding transcription factor activity, RNA polymerase II-specific"/>
    <property type="evidence" value="ECO:0007669"/>
    <property type="project" value="InterPro"/>
</dbReference>
<dbReference type="InterPro" id="IPR053178">
    <property type="entry name" value="Osmoadaptation_assoc"/>
</dbReference>
<dbReference type="Pfam" id="PF11951">
    <property type="entry name" value="Fungal_trans_2"/>
    <property type="match status" value="1"/>
</dbReference>
<keyword evidence="1" id="KW-0805">Transcription regulation</keyword>
<dbReference type="CDD" id="cd00067">
    <property type="entry name" value="GAL4"/>
    <property type="match status" value="1"/>
</dbReference>
<reference evidence="6 7" key="1">
    <citation type="submission" date="2019-04" db="EMBL/GenBank/DDBJ databases">
        <title>Fungal friends and foes A comparative genomics study of 23 Aspergillus species from section Flavi.</title>
        <authorList>
            <consortium name="DOE Joint Genome Institute"/>
            <person name="Kjaerbolling I."/>
            <person name="Vesth T.C."/>
            <person name="Frisvad J.C."/>
            <person name="Nybo J.L."/>
            <person name="Theobald S."/>
            <person name="Kildgaard S."/>
            <person name="Petersen T.I."/>
            <person name="Kuo A."/>
            <person name="Sato A."/>
            <person name="Lyhne E.K."/>
            <person name="Kogle M.E."/>
            <person name="Wiebenga A."/>
            <person name="Kun R.S."/>
            <person name="Lubbers R.J."/>
            <person name="Makela M.R."/>
            <person name="Barry K."/>
            <person name="Chovatia M."/>
            <person name="Clum A."/>
            <person name="Daum C."/>
            <person name="Haridas S."/>
            <person name="He G."/>
            <person name="LaButti K."/>
            <person name="Lipzen A."/>
            <person name="Mondo S."/>
            <person name="Pangilinan J."/>
            <person name="Riley R."/>
            <person name="Salamov A."/>
            <person name="Simmons B.A."/>
            <person name="Magnuson J.K."/>
            <person name="Henrissat B."/>
            <person name="Mortensen U.H."/>
            <person name="Larsen T.O."/>
            <person name="De vries R.P."/>
            <person name="Grigoriev I.V."/>
            <person name="Machida M."/>
            <person name="Baker S.E."/>
            <person name="Andersen M.R."/>
        </authorList>
    </citation>
    <scope>NUCLEOTIDE SEQUENCE [LARGE SCALE GENOMIC DNA]</scope>
    <source>
        <strain evidence="6 7">CBS 117618</strain>
    </source>
</reference>
<gene>
    <name evidence="6" type="ORF">BDV34DRAFT_203185</name>
</gene>
<feature type="domain" description="Zn(2)-C6 fungal-type" evidence="5">
    <location>
        <begin position="10"/>
        <end position="38"/>
    </location>
</feature>
<dbReference type="InterPro" id="IPR001138">
    <property type="entry name" value="Zn2Cys6_DnaBD"/>
</dbReference>
<dbReference type="SUPFAM" id="SSF57701">
    <property type="entry name" value="Zn2/Cys6 DNA-binding domain"/>
    <property type="match status" value="1"/>
</dbReference>
<keyword evidence="7" id="KW-1185">Reference proteome</keyword>
<dbReference type="GO" id="GO:0009893">
    <property type="term" value="P:positive regulation of metabolic process"/>
    <property type="evidence" value="ECO:0007669"/>
    <property type="project" value="UniProtKB-ARBA"/>
</dbReference>
<accession>A0A5N6D7K9</accession>
<organism evidence="6 7">
    <name type="scientific">Aspergillus parasiticus</name>
    <dbReference type="NCBI Taxonomy" id="5067"/>
    <lineage>
        <taxon>Eukaryota</taxon>
        <taxon>Fungi</taxon>
        <taxon>Dikarya</taxon>
        <taxon>Ascomycota</taxon>
        <taxon>Pezizomycotina</taxon>
        <taxon>Eurotiomycetes</taxon>
        <taxon>Eurotiomycetidae</taxon>
        <taxon>Eurotiales</taxon>
        <taxon>Aspergillaceae</taxon>
        <taxon>Aspergillus</taxon>
        <taxon>Aspergillus subgen. Circumdati</taxon>
    </lineage>
</organism>
<dbReference type="PANTHER" id="PTHR38111">
    <property type="entry name" value="ZN(2)-C6 FUNGAL-TYPE DOMAIN-CONTAINING PROTEIN-RELATED"/>
    <property type="match status" value="1"/>
</dbReference>
<dbReference type="Gene3D" id="4.10.240.10">
    <property type="entry name" value="Zn(2)-C6 fungal-type DNA-binding domain"/>
    <property type="match status" value="1"/>
</dbReference>
<name>A0A5N6D7K9_ASPPA</name>
<dbReference type="Pfam" id="PF00172">
    <property type="entry name" value="Zn_clus"/>
    <property type="match status" value="1"/>
</dbReference>
<dbReference type="PROSITE" id="PS50048">
    <property type="entry name" value="ZN2_CY6_FUNGAL_2"/>
    <property type="match status" value="1"/>
</dbReference>
<keyword evidence="4" id="KW-0539">Nucleus</keyword>
<dbReference type="VEuPathDB" id="FungiDB:BDV34DRAFT_203185"/>
<evidence type="ECO:0000256" key="1">
    <source>
        <dbReference type="ARBA" id="ARBA00023015"/>
    </source>
</evidence>
<dbReference type="GO" id="GO:0003677">
    <property type="term" value="F:DNA binding"/>
    <property type="evidence" value="ECO:0007669"/>
    <property type="project" value="UniProtKB-KW"/>
</dbReference>
<evidence type="ECO:0000256" key="2">
    <source>
        <dbReference type="ARBA" id="ARBA00023125"/>
    </source>
</evidence>
<proteinExistence type="predicted"/>
<evidence type="ECO:0000313" key="6">
    <source>
        <dbReference type="EMBL" id="KAB8201242.1"/>
    </source>
</evidence>